<reference evidence="2 3" key="1">
    <citation type="submission" date="2015-03" db="EMBL/GenBank/DDBJ databases">
        <title>Genome sequencing of Methylobacterium variabile DSM 16961.</title>
        <authorList>
            <person name="Chaudhry V."/>
            <person name="Patil P.B."/>
        </authorList>
    </citation>
    <scope>NUCLEOTIDE SEQUENCE [LARGE SCALE GENOMIC DNA]</scope>
    <source>
        <strain evidence="2 3">DSM 16961</strain>
    </source>
</reference>
<feature type="domain" description="VOC" evidence="1">
    <location>
        <begin position="1"/>
        <end position="126"/>
    </location>
</feature>
<dbReference type="PANTHER" id="PTHR35006">
    <property type="entry name" value="GLYOXALASE FAMILY PROTEIN (AFU_ORTHOLOGUE AFUA_5G14830)"/>
    <property type="match status" value="1"/>
</dbReference>
<dbReference type="RefSeq" id="WP_048442560.1">
    <property type="nucleotide sequence ID" value="NZ_LABY01000016.1"/>
</dbReference>
<dbReference type="PROSITE" id="PS51819">
    <property type="entry name" value="VOC"/>
    <property type="match status" value="1"/>
</dbReference>
<evidence type="ECO:0000259" key="1">
    <source>
        <dbReference type="PROSITE" id="PS51819"/>
    </source>
</evidence>
<dbReference type="SUPFAM" id="SSF54593">
    <property type="entry name" value="Glyoxalase/Bleomycin resistance protein/Dihydroxybiphenyl dioxygenase"/>
    <property type="match status" value="1"/>
</dbReference>
<protein>
    <submittedName>
        <fullName evidence="2">Glyoxalase</fullName>
    </submittedName>
</protein>
<dbReference type="OrthoDB" id="9807407at2"/>
<gene>
    <name evidence="2" type="ORF">VQ02_02405</name>
</gene>
<dbReference type="Pfam" id="PF00903">
    <property type="entry name" value="Glyoxalase"/>
    <property type="match status" value="1"/>
</dbReference>
<dbReference type="InterPro" id="IPR004360">
    <property type="entry name" value="Glyas_Fos-R_dOase_dom"/>
</dbReference>
<dbReference type="CDD" id="cd07262">
    <property type="entry name" value="VOC_like"/>
    <property type="match status" value="1"/>
</dbReference>
<organism evidence="2 3">
    <name type="scientific">Methylobacterium variabile</name>
    <dbReference type="NCBI Taxonomy" id="298794"/>
    <lineage>
        <taxon>Bacteria</taxon>
        <taxon>Pseudomonadati</taxon>
        <taxon>Pseudomonadota</taxon>
        <taxon>Alphaproteobacteria</taxon>
        <taxon>Hyphomicrobiales</taxon>
        <taxon>Methylobacteriaceae</taxon>
        <taxon>Methylobacterium</taxon>
    </lineage>
</organism>
<keyword evidence="3" id="KW-1185">Reference proteome</keyword>
<evidence type="ECO:0000313" key="2">
    <source>
        <dbReference type="EMBL" id="KMO42644.1"/>
    </source>
</evidence>
<dbReference type="InterPro" id="IPR029068">
    <property type="entry name" value="Glyas_Bleomycin-R_OHBP_Dase"/>
</dbReference>
<accession>A0A0J6T9U2</accession>
<dbReference type="PANTHER" id="PTHR35006:SF2">
    <property type="entry name" value="GLYOXALASE FAMILY PROTEIN (AFU_ORTHOLOGUE AFUA_5G14830)"/>
    <property type="match status" value="1"/>
</dbReference>
<proteinExistence type="predicted"/>
<sequence length="130" mass="13705">MLDHLAIDVSDLDRSRRFYAAALAPLGYVVRREAAASVGFGVAEGEGRSLDPGGDFWIAVGAPPAPHIHFAFSAPSRAAVDAFFAAALQAGGGDNGRPGLRLRYHPDYYAAFVVDPDGYNIEAVCHAACD</sequence>
<dbReference type="Proteomes" id="UP000035955">
    <property type="component" value="Unassembled WGS sequence"/>
</dbReference>
<evidence type="ECO:0000313" key="3">
    <source>
        <dbReference type="Proteomes" id="UP000035955"/>
    </source>
</evidence>
<dbReference type="InterPro" id="IPR037523">
    <property type="entry name" value="VOC_core"/>
</dbReference>
<comment type="caution">
    <text evidence="2">The sequence shown here is derived from an EMBL/GenBank/DDBJ whole genome shotgun (WGS) entry which is preliminary data.</text>
</comment>
<name>A0A0J6T9U2_9HYPH</name>
<dbReference type="AlphaFoldDB" id="A0A0J6T9U2"/>
<dbReference type="EMBL" id="LABY01000016">
    <property type="protein sequence ID" value="KMO42644.1"/>
    <property type="molecule type" value="Genomic_DNA"/>
</dbReference>
<dbReference type="Gene3D" id="3.10.180.10">
    <property type="entry name" value="2,3-Dihydroxybiphenyl 1,2-Dioxygenase, domain 1"/>
    <property type="match status" value="1"/>
</dbReference>
<dbReference type="PATRIC" id="fig|298794.3.peg.1723"/>